<accession>A0A7G7GAW7</accession>
<sequence>MNTTNTFRANHKKRFSIKLSGILFIALLLFNINASSAQARINWDAAYGGSDNDLLQCQQQTSDGGYILGGTSTSPASGDKSKDSKGQEDFWIIKVDASGKKQWDKTFGGSGKDFLQTVQQTLDGGYILGGYSNSPVSGDKSDVAAAEYDFWVIKINASGKKQWDKTFGGKRNDFLISIALTSDKGYILGGTSNSPASGKLGMNKSISSRKEKDYWIVKINSRGQKEWDRTIGGSSFDYLRVVKQTRDKGFIIGGYSYSPSSGHKTGTNKGLGDYWIVKLNAFGLIEWNKTIGGRNEDLLETLEVTKDGGYILGGTSSSSVGGNKTQKSHGETDYWLVKLDKTGTIIWDKTFGGSRKDNLRSVKQTSDGGYIVGGFSTSPVSGNKSEKSNKDIDFWVLKLNAAGSLLWDKTIGGNQEDGLQTVQQVRPGEYVLGGYSLSSATEDKTASSKGNYDYWLVNISVNEESASNYSGAYTLNVKTDGNGTVVNSNPADYYPSGSVVSLKAKPAPGYKFTGWSGDVNVFQNPLTITINSNKKVKAIFDPIGQNVYEAENAFFIKGALVQNEHRDYRGKGYVDIKSKSYAIISWLLADQKPGDCELTFRYSNGSGTAYPLKIIVNGEIIAEAKSFKTTETWSTWSDVTVKAKLRPGLNEIRLKSGEKGGPNIDYLRIKNLTTSTGTEIAAANSVANQSEKLAGTISFASELLIYPNPVPQSATLTFALKQDEAYELSIHNLDGTLVQAFPPGLAQANQEVRVTWNANSVKSGIYLAKLKTKSGVQNLRLIKN</sequence>
<dbReference type="GO" id="GO:0030246">
    <property type="term" value="F:carbohydrate binding"/>
    <property type="evidence" value="ECO:0007669"/>
    <property type="project" value="InterPro"/>
</dbReference>
<dbReference type="RefSeq" id="WP_185270782.1">
    <property type="nucleotide sequence ID" value="NZ_CP055156.1"/>
</dbReference>
<keyword evidence="3" id="KW-1185">Reference proteome</keyword>
<dbReference type="SUPFAM" id="SSF49785">
    <property type="entry name" value="Galactose-binding domain-like"/>
    <property type="match status" value="1"/>
</dbReference>
<reference evidence="2 3" key="1">
    <citation type="journal article" date="2018" name="Int. J. Syst. Evol. Microbiol.">
        <title>Adhaeribacter swui sp. nov., isolated from wet mud.</title>
        <authorList>
            <person name="Kim D.U."/>
            <person name="Kim K.W."/>
            <person name="Kang M.S."/>
            <person name="Kim J.Y."/>
            <person name="Jang J.H."/>
            <person name="Kim M.K."/>
        </authorList>
    </citation>
    <scope>NUCLEOTIDE SEQUENCE [LARGE SCALE GENOMIC DNA]</scope>
    <source>
        <strain evidence="2 3">KCTC 52873</strain>
    </source>
</reference>
<organism evidence="2 3">
    <name type="scientific">Adhaeribacter swui</name>
    <dbReference type="NCBI Taxonomy" id="2086471"/>
    <lineage>
        <taxon>Bacteria</taxon>
        <taxon>Pseudomonadati</taxon>
        <taxon>Bacteroidota</taxon>
        <taxon>Cytophagia</taxon>
        <taxon>Cytophagales</taxon>
        <taxon>Hymenobacteraceae</taxon>
        <taxon>Adhaeribacter</taxon>
    </lineage>
</organism>
<dbReference type="EMBL" id="CP055156">
    <property type="protein sequence ID" value="QNF34301.1"/>
    <property type="molecule type" value="Genomic_DNA"/>
</dbReference>
<dbReference type="InterPro" id="IPR005084">
    <property type="entry name" value="CBM6"/>
</dbReference>
<dbReference type="Proteomes" id="UP000515237">
    <property type="component" value="Chromosome"/>
</dbReference>
<proteinExistence type="predicted"/>
<dbReference type="AlphaFoldDB" id="A0A7G7GAW7"/>
<dbReference type="InterPro" id="IPR026444">
    <property type="entry name" value="Secre_tail"/>
</dbReference>
<dbReference type="NCBIfam" id="TIGR04183">
    <property type="entry name" value="Por_Secre_tail"/>
    <property type="match status" value="1"/>
</dbReference>
<dbReference type="InterPro" id="IPR044060">
    <property type="entry name" value="Bacterial_rp_domain"/>
</dbReference>
<dbReference type="PROSITE" id="PS51175">
    <property type="entry name" value="CBM6"/>
    <property type="match status" value="1"/>
</dbReference>
<dbReference type="PANTHER" id="PTHR42754:SF1">
    <property type="entry name" value="LIPOPROTEIN"/>
    <property type="match status" value="1"/>
</dbReference>
<name>A0A7G7GAW7_9BACT</name>
<evidence type="ECO:0000313" key="3">
    <source>
        <dbReference type="Proteomes" id="UP000515237"/>
    </source>
</evidence>
<gene>
    <name evidence="2" type="ORF">HUW51_16810</name>
</gene>
<dbReference type="PANTHER" id="PTHR42754">
    <property type="entry name" value="ENDOGLUCANASE"/>
    <property type="match status" value="1"/>
</dbReference>
<dbReference type="Pfam" id="PF18998">
    <property type="entry name" value="Flg_new_2"/>
    <property type="match status" value="1"/>
</dbReference>
<feature type="domain" description="CBM6" evidence="1">
    <location>
        <begin position="546"/>
        <end position="670"/>
    </location>
</feature>
<evidence type="ECO:0000313" key="2">
    <source>
        <dbReference type="EMBL" id="QNF34301.1"/>
    </source>
</evidence>
<protein>
    <submittedName>
        <fullName evidence="2">T9SS type A sorting domain-containing protein</fullName>
    </submittedName>
</protein>
<dbReference type="Gene3D" id="2.60.120.260">
    <property type="entry name" value="Galactose-binding domain-like"/>
    <property type="match status" value="1"/>
</dbReference>
<dbReference type="Pfam" id="PF18962">
    <property type="entry name" value="Por_Secre_tail"/>
    <property type="match status" value="1"/>
</dbReference>
<dbReference type="InterPro" id="IPR008979">
    <property type="entry name" value="Galactose-bd-like_sf"/>
</dbReference>
<dbReference type="KEGG" id="aswu:HUW51_16810"/>
<evidence type="ECO:0000259" key="1">
    <source>
        <dbReference type="PROSITE" id="PS51175"/>
    </source>
</evidence>